<dbReference type="AlphaFoldDB" id="A0A0R2A9A9"/>
<dbReference type="EMBL" id="AYYY01000070">
    <property type="protein sequence ID" value="KRM60294.1"/>
    <property type="molecule type" value="Genomic_DNA"/>
</dbReference>
<evidence type="ECO:0000313" key="1">
    <source>
        <dbReference type="EMBL" id="KRM60294.1"/>
    </source>
</evidence>
<dbReference type="SUPFAM" id="SSF48150">
    <property type="entry name" value="DNA-glycosylase"/>
    <property type="match status" value="1"/>
</dbReference>
<gene>
    <name evidence="1" type="ORF">FC26_GL000930</name>
</gene>
<sequence length="179" mass="20832">MTNIKRPEWAQKTALMRDYYDHEWGVICHDDRQLFEMLSLETYQIGLSWQTVLNKRNAFEAAFHQFEIEKVAAMTAQDVTQLLQDPAIIRNRRKIESTIHNAQVVRRIQHEFGSLDHYLWHLVDHKVQRVVLAANEQLPPKTKMSEAAAKRLKLDGFKLVGPVTVYSFMQATGMVNARL</sequence>
<keyword evidence="2" id="KW-1185">Reference proteome</keyword>
<dbReference type="InterPro" id="IPR005019">
    <property type="entry name" value="Adenine_glyco"/>
</dbReference>
<dbReference type="RefSeq" id="WP_057781229.1">
    <property type="nucleotide sequence ID" value="NZ_AYYY01000070.1"/>
</dbReference>
<reference evidence="1 2" key="1">
    <citation type="journal article" date="2015" name="Genome Announc.">
        <title>Expanding the biotechnology potential of lactobacilli through comparative genomics of 213 strains and associated genera.</title>
        <authorList>
            <person name="Sun Z."/>
            <person name="Harris H.M."/>
            <person name="McCann A."/>
            <person name="Guo C."/>
            <person name="Argimon S."/>
            <person name="Zhang W."/>
            <person name="Yang X."/>
            <person name="Jeffery I.B."/>
            <person name="Cooney J.C."/>
            <person name="Kagawa T.F."/>
            <person name="Liu W."/>
            <person name="Song Y."/>
            <person name="Salvetti E."/>
            <person name="Wrobel A."/>
            <person name="Rasinkangas P."/>
            <person name="Parkhill J."/>
            <person name="Rea M.C."/>
            <person name="O'Sullivan O."/>
            <person name="Ritari J."/>
            <person name="Douillard F.P."/>
            <person name="Paul Ross R."/>
            <person name="Yang R."/>
            <person name="Briner A.E."/>
            <person name="Felis G.E."/>
            <person name="de Vos W.M."/>
            <person name="Barrangou R."/>
            <person name="Klaenhammer T.R."/>
            <person name="Caufield P.W."/>
            <person name="Cui Y."/>
            <person name="Zhang H."/>
            <person name="O'Toole P.W."/>
        </authorList>
    </citation>
    <scope>NUCLEOTIDE SEQUENCE [LARGE SCALE GENOMIC DNA]</scope>
    <source>
        <strain evidence="1 2">DSM 20634</strain>
    </source>
</reference>
<dbReference type="GO" id="GO:0006284">
    <property type="term" value="P:base-excision repair"/>
    <property type="evidence" value="ECO:0007669"/>
    <property type="project" value="InterPro"/>
</dbReference>
<dbReference type="STRING" id="1423813.FC26_GL000930"/>
<dbReference type="InterPro" id="IPR052891">
    <property type="entry name" value="DNA-3mA_glycosylase"/>
</dbReference>
<proteinExistence type="predicted"/>
<organism evidence="1 2">
    <name type="scientific">Paucilactobacillus vaccinostercus DSM 20634</name>
    <dbReference type="NCBI Taxonomy" id="1423813"/>
    <lineage>
        <taxon>Bacteria</taxon>
        <taxon>Bacillati</taxon>
        <taxon>Bacillota</taxon>
        <taxon>Bacilli</taxon>
        <taxon>Lactobacillales</taxon>
        <taxon>Lactobacillaceae</taxon>
        <taxon>Paucilactobacillus</taxon>
    </lineage>
</organism>
<evidence type="ECO:0000313" key="2">
    <source>
        <dbReference type="Proteomes" id="UP000051733"/>
    </source>
</evidence>
<name>A0A0R2A9A9_9LACO</name>
<protein>
    <submittedName>
        <fullName evidence="1">DNA-3-methyladenine glycosylase I</fullName>
    </submittedName>
</protein>
<dbReference type="InterPro" id="IPR011257">
    <property type="entry name" value="DNA_glycosylase"/>
</dbReference>
<dbReference type="PANTHER" id="PTHR30037:SF4">
    <property type="entry name" value="DNA-3-METHYLADENINE GLYCOSYLASE I"/>
    <property type="match status" value="1"/>
</dbReference>
<dbReference type="PANTHER" id="PTHR30037">
    <property type="entry name" value="DNA-3-METHYLADENINE GLYCOSYLASE 1"/>
    <property type="match status" value="1"/>
</dbReference>
<comment type="caution">
    <text evidence="1">The sequence shown here is derived from an EMBL/GenBank/DDBJ whole genome shotgun (WGS) entry which is preliminary data.</text>
</comment>
<dbReference type="GO" id="GO:0008725">
    <property type="term" value="F:DNA-3-methyladenine glycosylase activity"/>
    <property type="evidence" value="ECO:0007669"/>
    <property type="project" value="InterPro"/>
</dbReference>
<dbReference type="Pfam" id="PF03352">
    <property type="entry name" value="Adenine_glyco"/>
    <property type="match status" value="1"/>
</dbReference>
<dbReference type="PATRIC" id="fig|1423813.3.peg.955"/>
<dbReference type="Proteomes" id="UP000051733">
    <property type="component" value="Unassembled WGS sequence"/>
</dbReference>
<dbReference type="Gene3D" id="1.10.340.30">
    <property type="entry name" value="Hypothetical protein, domain 2"/>
    <property type="match status" value="1"/>
</dbReference>
<dbReference type="OrthoDB" id="9807664at2"/>
<accession>A0A0R2A9A9</accession>